<reference evidence="2 3" key="1">
    <citation type="journal article" date="2016" name="Nat. Commun.">
        <title>Thousands of microbial genomes shed light on interconnected biogeochemical processes in an aquifer system.</title>
        <authorList>
            <person name="Anantharaman K."/>
            <person name="Brown C.T."/>
            <person name="Hug L.A."/>
            <person name="Sharon I."/>
            <person name="Castelle C.J."/>
            <person name="Probst A.J."/>
            <person name="Thomas B.C."/>
            <person name="Singh A."/>
            <person name="Wilkins M.J."/>
            <person name="Karaoz U."/>
            <person name="Brodie E.L."/>
            <person name="Williams K.H."/>
            <person name="Hubbard S.S."/>
            <person name="Banfield J.F."/>
        </authorList>
    </citation>
    <scope>NUCLEOTIDE SEQUENCE [LARGE SCALE GENOMIC DNA]</scope>
</reference>
<feature type="transmembrane region" description="Helical" evidence="1">
    <location>
        <begin position="79"/>
        <end position="101"/>
    </location>
</feature>
<keyword evidence="1" id="KW-0812">Transmembrane</keyword>
<dbReference type="Proteomes" id="UP000178700">
    <property type="component" value="Unassembled WGS sequence"/>
</dbReference>
<dbReference type="Pfam" id="PF18895">
    <property type="entry name" value="T4SS_pilin"/>
    <property type="match status" value="1"/>
</dbReference>
<keyword evidence="1" id="KW-0472">Membrane</keyword>
<accession>A0A1F6V4Y7</accession>
<name>A0A1F6V4Y7_9BACT</name>
<sequence>MIKKDKSKILVLGLLLIALAGLFSLKDIAYATTPDPNYYLLAPLPCNPDAIPATPGCDRATKTIETFNPATGLGTYLNLMIKIFIGLCAVLSVVMIVMGGVEYMTSELAHTKESGKEKIEHAILGLVIALGAWALLYTINPNLLNSDFSSRLPTATVTVQTWYFETKVVLSGKITNSIHGPYNTQAECQERSASVTANTSPQVTLEKVCFLSDIRPNPSL</sequence>
<feature type="transmembrane region" description="Helical" evidence="1">
    <location>
        <begin position="122"/>
        <end position="139"/>
    </location>
</feature>
<evidence type="ECO:0000313" key="2">
    <source>
        <dbReference type="EMBL" id="OGI64685.1"/>
    </source>
</evidence>
<evidence type="ECO:0000313" key="3">
    <source>
        <dbReference type="Proteomes" id="UP000178700"/>
    </source>
</evidence>
<protein>
    <submittedName>
        <fullName evidence="2">Uncharacterized protein</fullName>
    </submittedName>
</protein>
<organism evidence="2 3">
    <name type="scientific">Candidatus Nomurabacteria bacterium RIFCSPHIGHO2_01_FULL_39_10</name>
    <dbReference type="NCBI Taxonomy" id="1801733"/>
    <lineage>
        <taxon>Bacteria</taxon>
        <taxon>Candidatus Nomuraibacteriota</taxon>
    </lineage>
</organism>
<dbReference type="InterPro" id="IPR043993">
    <property type="entry name" value="T4SS_pilin"/>
</dbReference>
<keyword evidence="1" id="KW-1133">Transmembrane helix</keyword>
<comment type="caution">
    <text evidence="2">The sequence shown here is derived from an EMBL/GenBank/DDBJ whole genome shotgun (WGS) entry which is preliminary data.</text>
</comment>
<evidence type="ECO:0000256" key="1">
    <source>
        <dbReference type="SAM" id="Phobius"/>
    </source>
</evidence>
<dbReference type="EMBL" id="MFTJ01000042">
    <property type="protein sequence ID" value="OGI64685.1"/>
    <property type="molecule type" value="Genomic_DNA"/>
</dbReference>
<gene>
    <name evidence="2" type="ORF">A2642_02135</name>
</gene>
<dbReference type="AlphaFoldDB" id="A0A1F6V4Y7"/>
<proteinExistence type="predicted"/>